<sequence>MSGELTWHQACNSDDVELEDVLGVTIAGNRVAIYRSPDDRFYATEGLCTHEQVKLEDGLVMDDIIECPKHNGRFNYRTGEARGAPACINLRTMPTKVEGGVVYVGLANGG</sequence>
<dbReference type="InterPro" id="IPR017941">
    <property type="entry name" value="Rieske_2Fe-2S"/>
</dbReference>
<evidence type="ECO:0000256" key="2">
    <source>
        <dbReference type="ARBA" id="ARBA00022723"/>
    </source>
</evidence>
<evidence type="ECO:0000259" key="7">
    <source>
        <dbReference type="PROSITE" id="PS51296"/>
    </source>
</evidence>
<proteinExistence type="inferred from homology"/>
<dbReference type="GO" id="GO:0051537">
    <property type="term" value="F:2 iron, 2 sulfur cluster binding"/>
    <property type="evidence" value="ECO:0007669"/>
    <property type="project" value="UniProtKB-KW"/>
</dbReference>
<dbReference type="RefSeq" id="WP_146290171.1">
    <property type="nucleotide sequence ID" value="NZ_CP042304.1"/>
</dbReference>
<reference evidence="8 9" key="1">
    <citation type="submission" date="2019-07" db="EMBL/GenBank/DDBJ databases">
        <title>Full genome sequence of Devosia sp. Gsoil 520.</title>
        <authorList>
            <person name="Im W.-T."/>
        </authorList>
    </citation>
    <scope>NUCLEOTIDE SEQUENCE [LARGE SCALE GENOMIC DNA]</scope>
    <source>
        <strain evidence="8 9">Gsoil 520</strain>
    </source>
</reference>
<organism evidence="8 9">
    <name type="scientific">Devosia ginsengisoli</name>
    <dbReference type="NCBI Taxonomy" id="400770"/>
    <lineage>
        <taxon>Bacteria</taxon>
        <taxon>Pseudomonadati</taxon>
        <taxon>Pseudomonadota</taxon>
        <taxon>Alphaproteobacteria</taxon>
        <taxon>Hyphomicrobiales</taxon>
        <taxon>Devosiaceae</taxon>
        <taxon>Devosia</taxon>
    </lineage>
</organism>
<dbReference type="EMBL" id="CP042304">
    <property type="protein sequence ID" value="QDZ11349.1"/>
    <property type="molecule type" value="Genomic_DNA"/>
</dbReference>
<evidence type="ECO:0000256" key="4">
    <source>
        <dbReference type="ARBA" id="ARBA00023014"/>
    </source>
</evidence>
<dbReference type="InterPro" id="IPR012747">
    <property type="entry name" value="MocE_2FeS"/>
</dbReference>
<dbReference type="InterPro" id="IPR036922">
    <property type="entry name" value="Rieske_2Fe-2S_sf"/>
</dbReference>
<dbReference type="CDD" id="cd03528">
    <property type="entry name" value="Rieske_RO_ferredoxin"/>
    <property type="match status" value="1"/>
</dbReference>
<evidence type="ECO:0000256" key="6">
    <source>
        <dbReference type="ARBA" id="ARBA00038001"/>
    </source>
</evidence>
<keyword evidence="3" id="KW-0408">Iron</keyword>
<name>A0A5B8LU57_9HYPH</name>
<dbReference type="GO" id="GO:0046872">
    <property type="term" value="F:metal ion binding"/>
    <property type="evidence" value="ECO:0007669"/>
    <property type="project" value="UniProtKB-KW"/>
</dbReference>
<keyword evidence="2" id="KW-0479">Metal-binding</keyword>
<feature type="domain" description="Rieske" evidence="7">
    <location>
        <begin position="7"/>
        <end position="104"/>
    </location>
</feature>
<dbReference type="Pfam" id="PF00355">
    <property type="entry name" value="Rieske"/>
    <property type="match status" value="1"/>
</dbReference>
<dbReference type="KEGG" id="dea:FPZ08_11610"/>
<evidence type="ECO:0000313" key="9">
    <source>
        <dbReference type="Proteomes" id="UP000315364"/>
    </source>
</evidence>
<keyword evidence="9" id="KW-1185">Reference proteome</keyword>
<dbReference type="OrthoDB" id="9800167at2"/>
<comment type="cofactor">
    <cofactor evidence="5">
        <name>[2Fe-2S] cluster</name>
        <dbReference type="ChEBI" id="CHEBI:190135"/>
    </cofactor>
</comment>
<dbReference type="PANTHER" id="PTHR21496:SF0">
    <property type="entry name" value="RIESKE DOMAIN-CONTAINING PROTEIN"/>
    <property type="match status" value="1"/>
</dbReference>
<dbReference type="Gene3D" id="2.102.10.10">
    <property type="entry name" value="Rieske [2Fe-2S] iron-sulphur domain"/>
    <property type="match status" value="1"/>
</dbReference>
<evidence type="ECO:0000256" key="3">
    <source>
        <dbReference type="ARBA" id="ARBA00023004"/>
    </source>
</evidence>
<protein>
    <submittedName>
        <fullName evidence="8">Rieske 2Fe-2S domain-containing protein</fullName>
    </submittedName>
</protein>
<dbReference type="NCBIfam" id="TIGR02377">
    <property type="entry name" value="MocE_fam_FeS"/>
    <property type="match status" value="1"/>
</dbReference>
<dbReference type="SUPFAM" id="SSF50022">
    <property type="entry name" value="ISP domain"/>
    <property type="match status" value="1"/>
</dbReference>
<evidence type="ECO:0000313" key="8">
    <source>
        <dbReference type="EMBL" id="QDZ11349.1"/>
    </source>
</evidence>
<evidence type="ECO:0000256" key="1">
    <source>
        <dbReference type="ARBA" id="ARBA00022714"/>
    </source>
</evidence>
<dbReference type="Proteomes" id="UP000315364">
    <property type="component" value="Chromosome"/>
</dbReference>
<evidence type="ECO:0000256" key="5">
    <source>
        <dbReference type="ARBA" id="ARBA00034078"/>
    </source>
</evidence>
<gene>
    <name evidence="8" type="ORF">FPZ08_11610</name>
</gene>
<dbReference type="AlphaFoldDB" id="A0A5B8LU57"/>
<comment type="similarity">
    <text evidence="6">Belongs to the bacterial ring-hydroxylating dioxygenase ferredoxin component family.</text>
</comment>
<dbReference type="PANTHER" id="PTHR21496">
    <property type="entry name" value="FERREDOXIN-RELATED"/>
    <property type="match status" value="1"/>
</dbReference>
<keyword evidence="1" id="KW-0001">2Fe-2S</keyword>
<accession>A0A5B8LU57</accession>
<dbReference type="PROSITE" id="PS51296">
    <property type="entry name" value="RIESKE"/>
    <property type="match status" value="1"/>
</dbReference>
<keyword evidence="4" id="KW-0411">Iron-sulfur</keyword>